<dbReference type="EMBL" id="QTSX02002309">
    <property type="protein sequence ID" value="KAJ9076221.1"/>
    <property type="molecule type" value="Genomic_DNA"/>
</dbReference>
<comment type="caution">
    <text evidence="1">The sequence shown here is derived from an EMBL/GenBank/DDBJ whole genome shotgun (WGS) entry which is preliminary data.</text>
</comment>
<organism evidence="1 2">
    <name type="scientific">Entomophthora muscae</name>
    <dbReference type="NCBI Taxonomy" id="34485"/>
    <lineage>
        <taxon>Eukaryota</taxon>
        <taxon>Fungi</taxon>
        <taxon>Fungi incertae sedis</taxon>
        <taxon>Zoopagomycota</taxon>
        <taxon>Entomophthoromycotina</taxon>
        <taxon>Entomophthoromycetes</taxon>
        <taxon>Entomophthorales</taxon>
        <taxon>Entomophthoraceae</taxon>
        <taxon>Entomophthora</taxon>
    </lineage>
</organism>
<reference evidence="1" key="1">
    <citation type="submission" date="2022-04" db="EMBL/GenBank/DDBJ databases">
        <title>Genome of the entomopathogenic fungus Entomophthora muscae.</title>
        <authorList>
            <person name="Elya C."/>
            <person name="Lovett B.R."/>
            <person name="Lee E."/>
            <person name="Macias A.M."/>
            <person name="Hajek A.E."/>
            <person name="De Bivort B.L."/>
            <person name="Kasson M.T."/>
            <person name="De Fine Licht H.H."/>
            <person name="Stajich J.E."/>
        </authorList>
    </citation>
    <scope>NUCLEOTIDE SEQUENCE</scope>
    <source>
        <strain evidence="1">Berkeley</strain>
    </source>
</reference>
<protein>
    <submittedName>
        <fullName evidence="1">Uncharacterized protein</fullName>
    </submittedName>
</protein>
<evidence type="ECO:0000313" key="2">
    <source>
        <dbReference type="Proteomes" id="UP001165960"/>
    </source>
</evidence>
<evidence type="ECO:0000313" key="1">
    <source>
        <dbReference type="EMBL" id="KAJ9076221.1"/>
    </source>
</evidence>
<proteinExistence type="predicted"/>
<name>A0ACC2TP05_9FUNG</name>
<accession>A0ACC2TP05</accession>
<keyword evidence="2" id="KW-1185">Reference proteome</keyword>
<gene>
    <name evidence="1" type="ORF">DSO57_1028375</name>
</gene>
<dbReference type="Proteomes" id="UP001165960">
    <property type="component" value="Unassembled WGS sequence"/>
</dbReference>
<sequence length="59" mass="7095">MKDLFKKPESYFNAKRLTAPIAAFTMAGILFFWVRHQIDKGRLERDRLRSEILKNKRIE</sequence>